<dbReference type="InterPro" id="IPR023393">
    <property type="entry name" value="START-like_dom_sf"/>
</dbReference>
<dbReference type="Gene3D" id="1.25.10.10">
    <property type="entry name" value="Leucine-rich Repeat Variant"/>
    <property type="match status" value="1"/>
</dbReference>
<evidence type="ECO:0000259" key="3">
    <source>
        <dbReference type="Pfam" id="PF08327"/>
    </source>
</evidence>
<dbReference type="EMBL" id="JACMSC010000019">
    <property type="protein sequence ID" value="KAG6473483.1"/>
    <property type="molecule type" value="Genomic_DNA"/>
</dbReference>
<reference evidence="4 5" key="1">
    <citation type="submission" date="2020-08" db="EMBL/GenBank/DDBJ databases">
        <title>Plant Genome Project.</title>
        <authorList>
            <person name="Zhang R.-G."/>
        </authorList>
    </citation>
    <scope>NUCLEOTIDE SEQUENCE [LARGE SCALE GENOMIC DNA]</scope>
    <source>
        <tissue evidence="4">Rhizome</tissue>
    </source>
</reference>
<feature type="domain" description="Activator of Hsp90 ATPase homologue 1/2-like C-terminal" evidence="3">
    <location>
        <begin position="59"/>
        <end position="117"/>
    </location>
</feature>
<evidence type="ECO:0000256" key="1">
    <source>
        <dbReference type="ARBA" id="ARBA00006817"/>
    </source>
</evidence>
<dbReference type="InterPro" id="IPR016024">
    <property type="entry name" value="ARM-type_fold"/>
</dbReference>
<dbReference type="SUPFAM" id="SSF48371">
    <property type="entry name" value="ARM repeat"/>
    <property type="match status" value="1"/>
</dbReference>
<evidence type="ECO:0000313" key="4">
    <source>
        <dbReference type="EMBL" id="KAG6473483.1"/>
    </source>
</evidence>
<dbReference type="InterPro" id="IPR011989">
    <property type="entry name" value="ARM-like"/>
</dbReference>
<gene>
    <name evidence="4" type="ORF">ZIOFF_067400</name>
</gene>
<dbReference type="Proteomes" id="UP000734854">
    <property type="component" value="Unassembled WGS sequence"/>
</dbReference>
<protein>
    <recommendedName>
        <fullName evidence="3">Activator of Hsp90 ATPase homologue 1/2-like C-terminal domain-containing protein</fullName>
    </recommendedName>
</protein>
<dbReference type="InterPro" id="IPR013538">
    <property type="entry name" value="ASHA1/2-like_C"/>
</dbReference>
<dbReference type="Pfam" id="PF08327">
    <property type="entry name" value="AHSA1"/>
    <property type="match status" value="1"/>
</dbReference>
<feature type="compositionally biased region" description="Basic and acidic residues" evidence="2">
    <location>
        <begin position="1"/>
        <end position="15"/>
    </location>
</feature>
<dbReference type="AlphaFoldDB" id="A0A8J5CX67"/>
<evidence type="ECO:0000313" key="5">
    <source>
        <dbReference type="Proteomes" id="UP000734854"/>
    </source>
</evidence>
<organism evidence="4 5">
    <name type="scientific">Zingiber officinale</name>
    <name type="common">Ginger</name>
    <name type="synonym">Amomum zingiber</name>
    <dbReference type="NCBI Taxonomy" id="94328"/>
    <lineage>
        <taxon>Eukaryota</taxon>
        <taxon>Viridiplantae</taxon>
        <taxon>Streptophyta</taxon>
        <taxon>Embryophyta</taxon>
        <taxon>Tracheophyta</taxon>
        <taxon>Spermatophyta</taxon>
        <taxon>Magnoliopsida</taxon>
        <taxon>Liliopsida</taxon>
        <taxon>Zingiberales</taxon>
        <taxon>Zingiberaceae</taxon>
        <taxon>Zingiber</taxon>
    </lineage>
</organism>
<sequence length="330" mass="36172">MAKGGLAKDELEAKKPPSVTTKDILATTQTAGAKDPTAATVNNAVAAPPKEKKKIKEDFKNSNARISKEVGGQSSLFDESITGVNEELQESKLIVQKWRFGSWPDGLHSTVRLTFEEPILSPFIEAALAGFALDCSKLQEYTHGFFSNMAEILVGINDSGNIDSGFGSVSFDEDNDEPRICSISVRTGVLDEKAAATQSIGLFAFHIKSVYAPYMDEPLKILVRHAAYFHEDVRLQAIIALKGIVMVVQSISTGQNDVSEIQREVFDTVMKIYISTMTEDDDKEVVAQACTGMAAIETRQCDKERLEHLVKARVNVVVVDSSQGTRYSWT</sequence>
<comment type="similarity">
    <text evidence="1">Belongs to the AHA1 family.</text>
</comment>
<name>A0A8J5CX67_ZINOF</name>
<feature type="region of interest" description="Disordered" evidence="2">
    <location>
        <begin position="1"/>
        <end position="23"/>
    </location>
</feature>
<keyword evidence="5" id="KW-1185">Reference proteome</keyword>
<dbReference type="SUPFAM" id="SSF55961">
    <property type="entry name" value="Bet v1-like"/>
    <property type="match status" value="1"/>
</dbReference>
<dbReference type="Gene3D" id="3.30.530.20">
    <property type="match status" value="1"/>
</dbReference>
<accession>A0A8J5CX67</accession>
<comment type="caution">
    <text evidence="4">The sequence shown here is derived from an EMBL/GenBank/DDBJ whole genome shotgun (WGS) entry which is preliminary data.</text>
</comment>
<proteinExistence type="inferred from homology"/>
<evidence type="ECO:0000256" key="2">
    <source>
        <dbReference type="SAM" id="MobiDB-lite"/>
    </source>
</evidence>